<evidence type="ECO:0000313" key="5">
    <source>
        <dbReference type="Proteomes" id="UP000266118"/>
    </source>
</evidence>
<dbReference type="SUPFAM" id="SSF53613">
    <property type="entry name" value="Ribokinase-like"/>
    <property type="match status" value="1"/>
</dbReference>
<organism evidence="4 5">
    <name type="scientific">Arachidicoccus soli</name>
    <dbReference type="NCBI Taxonomy" id="2341117"/>
    <lineage>
        <taxon>Bacteria</taxon>
        <taxon>Pseudomonadati</taxon>
        <taxon>Bacteroidota</taxon>
        <taxon>Chitinophagia</taxon>
        <taxon>Chitinophagales</taxon>
        <taxon>Chitinophagaceae</taxon>
        <taxon>Arachidicoccus</taxon>
    </lineage>
</organism>
<name>A0A386HTU0_9BACT</name>
<dbReference type="GO" id="GO:0005829">
    <property type="term" value="C:cytosol"/>
    <property type="evidence" value="ECO:0007669"/>
    <property type="project" value="TreeGrafter"/>
</dbReference>
<dbReference type="PANTHER" id="PTHR20858">
    <property type="entry name" value="PHOSPHOMETHYLPYRIMIDINE KINASE"/>
    <property type="match status" value="1"/>
</dbReference>
<dbReference type="GO" id="GO:0009228">
    <property type="term" value="P:thiamine biosynthetic process"/>
    <property type="evidence" value="ECO:0007669"/>
    <property type="project" value="InterPro"/>
</dbReference>
<gene>
    <name evidence="4" type="ORF">D6B99_08870</name>
</gene>
<dbReference type="GO" id="GO:0008972">
    <property type="term" value="F:phosphomethylpyrimidine kinase activity"/>
    <property type="evidence" value="ECO:0007669"/>
    <property type="project" value="InterPro"/>
</dbReference>
<feature type="domain" description="Pyridoxamine kinase/Phosphomethylpyrimidine kinase" evidence="3">
    <location>
        <begin position="14"/>
        <end position="249"/>
    </location>
</feature>
<sequence>MNKDNFILTIAGHDPSSGAGITSDIKTFEGHHLYGLSVCTAITVQNDVNFTQCIWTDIDCITAQIAILFERFEIPVVKIGIIESWEILSIILDKLLGLNTNIKIVLDPIFKASAGFDFHSKESQSLLNKIWKQCYVITPNYEEIQRLYPAMNLTDTIHHISAFTNIYLKGGHRKDKKGWDQLYPLGKTMVDVYPFTEKIAEKHGSGCVLSSALACNIALGEKLETACRKAKYYTEQFLNSNDTLLGNHHFKTINKSQNVYP</sequence>
<evidence type="ECO:0000256" key="1">
    <source>
        <dbReference type="ARBA" id="ARBA00004948"/>
    </source>
</evidence>
<dbReference type="Gene3D" id="3.40.1190.20">
    <property type="match status" value="1"/>
</dbReference>
<dbReference type="GO" id="GO:0008902">
    <property type="term" value="F:hydroxymethylpyrimidine kinase activity"/>
    <property type="evidence" value="ECO:0007669"/>
    <property type="project" value="UniProtKB-EC"/>
</dbReference>
<keyword evidence="4" id="KW-0808">Transferase</keyword>
<dbReference type="CDD" id="cd01169">
    <property type="entry name" value="HMPP_kinase"/>
    <property type="match status" value="1"/>
</dbReference>
<dbReference type="InterPro" id="IPR004399">
    <property type="entry name" value="HMP/HMP-P_kinase_dom"/>
</dbReference>
<dbReference type="AlphaFoldDB" id="A0A386HTU0"/>
<dbReference type="KEGG" id="ark:D6B99_08870"/>
<evidence type="ECO:0000313" key="4">
    <source>
        <dbReference type="EMBL" id="AYD49367.1"/>
    </source>
</evidence>
<dbReference type="OrthoDB" id="9810880at2"/>
<evidence type="ECO:0000256" key="2">
    <source>
        <dbReference type="ARBA" id="ARBA00012135"/>
    </source>
</evidence>
<dbReference type="EMBL" id="CP032489">
    <property type="protein sequence ID" value="AYD49367.1"/>
    <property type="molecule type" value="Genomic_DNA"/>
</dbReference>
<dbReference type="EC" id="2.7.1.49" evidence="2"/>
<protein>
    <recommendedName>
        <fullName evidence="2">hydroxymethylpyrimidine kinase</fullName>
        <ecNumber evidence="2">2.7.1.49</ecNumber>
    </recommendedName>
</protein>
<evidence type="ECO:0000259" key="3">
    <source>
        <dbReference type="Pfam" id="PF08543"/>
    </source>
</evidence>
<keyword evidence="4" id="KW-0418">Kinase</keyword>
<dbReference type="Proteomes" id="UP000266118">
    <property type="component" value="Chromosome"/>
</dbReference>
<reference evidence="4 5" key="1">
    <citation type="submission" date="2018-09" db="EMBL/GenBank/DDBJ databases">
        <title>Arachidicoccus sp. nov., a bacterium isolated from soil.</title>
        <authorList>
            <person name="Weon H.-Y."/>
            <person name="Kwon S.-W."/>
            <person name="Lee S.A."/>
        </authorList>
    </citation>
    <scope>NUCLEOTIDE SEQUENCE [LARGE SCALE GENOMIC DNA]</scope>
    <source>
        <strain evidence="4 5">KIS59-12</strain>
    </source>
</reference>
<comment type="pathway">
    <text evidence="1">Cofactor biosynthesis; thiamine diphosphate biosynthesis.</text>
</comment>
<dbReference type="InterPro" id="IPR029056">
    <property type="entry name" value="Ribokinase-like"/>
</dbReference>
<proteinExistence type="predicted"/>
<dbReference type="PANTHER" id="PTHR20858:SF17">
    <property type="entry name" value="HYDROXYMETHYLPYRIMIDINE_PHOSPHOMETHYLPYRIMIDINE KINASE THI20-RELATED"/>
    <property type="match status" value="1"/>
</dbReference>
<accession>A0A386HTU0</accession>
<dbReference type="InterPro" id="IPR013749">
    <property type="entry name" value="PM/HMP-P_kinase-1"/>
</dbReference>
<keyword evidence="5" id="KW-1185">Reference proteome</keyword>
<dbReference type="Pfam" id="PF08543">
    <property type="entry name" value="Phos_pyr_kin"/>
    <property type="match status" value="1"/>
</dbReference>